<dbReference type="GO" id="GO:0005634">
    <property type="term" value="C:nucleus"/>
    <property type="evidence" value="ECO:0007669"/>
    <property type="project" value="TreeGrafter"/>
</dbReference>
<feature type="domain" description="Radical SAM C-terminal extension" evidence="8">
    <location>
        <begin position="358"/>
        <end position="440"/>
    </location>
</feature>
<keyword evidence="7" id="KW-0472">Membrane</keyword>
<dbReference type="GO" id="GO:0005737">
    <property type="term" value="C:cytoplasm"/>
    <property type="evidence" value="ECO:0007669"/>
    <property type="project" value="TreeGrafter"/>
</dbReference>
<dbReference type="GeneID" id="34618230"/>
<keyword evidence="9" id="KW-1185">Reference proteome</keyword>
<sequence length="801" mass="89773">MQAAATKEASSLSDSESLLDWFPATRPEFTSRCGDVKRLAREDLEDPHRRRHLESFRQSMKEWAAYDSSTRNVLEDETADSFLADLVKLKPKTNKEFKQALQALRKKHKVAPAKSQLVAAYNRLLAAERCAEDLQEGSSAQASDGGMDTQNGADCSARNPMLESLMRRKAVRTNSGVVVITVLTAPGRFSCPQDCHYCPNEPGQPRSYLSTEPAVLRANQNGWSPLKQFQDRAGTLKRNGHVVDKIEVLVLGGTWSGYPQDYQEEFIRDIYFAANVFDKAEPTRSPLTLEEEQHENETAACRIVGLTLVGLQNASTLTFCGLLFQVDIHLMPDLPSSSPAADYQMFYYVLSSPDLQADQWKIYPCEVTPFSAIEQWYKEGKYIPYADSDGETLLSLICSVKAAVHPWIRLNRVVRDIPNQSIIGGNSVTNLRQELARELESRHLRCKCIRCREVKDAEFDLALAELCVRCYETNGGVEYFLSFETRDRKTIFGFLRMRLRSKRHIRDCPFSVLNGAALLRELHVYGRLVAHGEAKNSDDMRPQHAGFGRRLIQAAEIVALAKGYRRMAVIAGIGTREYYRGSGYHLEDSYMVKELTVVGLHAGRAELLADQPTQLLVERQDLQRAAASLLLPLPPKVPRKKTKVSHKSSNKQKERTREAEDFGGLGVTAANAVAVQEAEEKAKAFLTEYAYGVEEIDVPFLIRRLRDSETTETQEQPGLFCDNDTFAEYCSLYTALQQKQQCNVICTSCQSSFASRLAAWLLGEAANTCEKHQILLAVSAATAAATCATLGLLWFAARRRY</sequence>
<dbReference type="InterPro" id="IPR039661">
    <property type="entry name" value="ELP3"/>
</dbReference>
<evidence type="ECO:0000256" key="1">
    <source>
        <dbReference type="ARBA" id="ARBA00022485"/>
    </source>
</evidence>
<feature type="transmembrane region" description="Helical" evidence="7">
    <location>
        <begin position="774"/>
        <end position="797"/>
    </location>
</feature>
<accession>A0A6P6RPX0</accession>
<keyword evidence="3" id="KW-0479">Metal-binding</keyword>
<keyword evidence="7" id="KW-1133">Transmembrane helix</keyword>
<evidence type="ECO:0000259" key="8">
    <source>
        <dbReference type="Pfam" id="PF16199"/>
    </source>
</evidence>
<dbReference type="SUPFAM" id="SSF55729">
    <property type="entry name" value="Acyl-CoA N-acyltransferases (Nat)"/>
    <property type="match status" value="1"/>
</dbReference>
<feature type="region of interest" description="Disordered" evidence="6">
    <location>
        <begin position="635"/>
        <end position="659"/>
    </location>
</feature>
<keyword evidence="7" id="KW-0812">Transmembrane</keyword>
<protein>
    <submittedName>
        <fullName evidence="10">Elongator complex protein 3</fullName>
    </submittedName>
</protein>
<dbReference type="InterPro" id="IPR058240">
    <property type="entry name" value="rSAM_sf"/>
</dbReference>
<dbReference type="RefSeq" id="XP_026189871.1">
    <property type="nucleotide sequence ID" value="XM_026334086.1"/>
</dbReference>
<keyword evidence="4" id="KW-0408">Iron</keyword>
<evidence type="ECO:0000256" key="3">
    <source>
        <dbReference type="ARBA" id="ARBA00022723"/>
    </source>
</evidence>
<evidence type="ECO:0000313" key="9">
    <source>
        <dbReference type="Proteomes" id="UP000515125"/>
    </source>
</evidence>
<dbReference type="InterPro" id="IPR032432">
    <property type="entry name" value="Radical_SAM_C"/>
</dbReference>
<keyword evidence="2" id="KW-0949">S-adenosyl-L-methionine</keyword>
<dbReference type="GO" id="GO:0046872">
    <property type="term" value="F:metal ion binding"/>
    <property type="evidence" value="ECO:0007669"/>
    <property type="project" value="UniProtKB-KW"/>
</dbReference>
<proteinExistence type="predicted"/>
<evidence type="ECO:0000256" key="6">
    <source>
        <dbReference type="SAM" id="MobiDB-lite"/>
    </source>
</evidence>
<gene>
    <name evidence="10" type="primary">LOC34618230</name>
</gene>
<evidence type="ECO:0000256" key="5">
    <source>
        <dbReference type="ARBA" id="ARBA00023014"/>
    </source>
</evidence>
<dbReference type="GO" id="GO:0002926">
    <property type="term" value="P:tRNA wobble base 5-methoxycarbonylmethyl-2-thiouridinylation"/>
    <property type="evidence" value="ECO:0007669"/>
    <property type="project" value="TreeGrafter"/>
</dbReference>
<dbReference type="PANTHER" id="PTHR11135:SF2">
    <property type="entry name" value="ELONGATOR COMPLEX PROTEIN 3"/>
    <property type="match status" value="1"/>
</dbReference>
<dbReference type="SUPFAM" id="SSF102114">
    <property type="entry name" value="Radical SAM enzymes"/>
    <property type="match status" value="1"/>
</dbReference>
<dbReference type="AlphaFoldDB" id="A0A6P6RPX0"/>
<evidence type="ECO:0000256" key="2">
    <source>
        <dbReference type="ARBA" id="ARBA00022691"/>
    </source>
</evidence>
<organism evidence="9 10">
    <name type="scientific">Cyclospora cayetanensis</name>
    <dbReference type="NCBI Taxonomy" id="88456"/>
    <lineage>
        <taxon>Eukaryota</taxon>
        <taxon>Sar</taxon>
        <taxon>Alveolata</taxon>
        <taxon>Apicomplexa</taxon>
        <taxon>Conoidasida</taxon>
        <taxon>Coccidia</taxon>
        <taxon>Eucoccidiorida</taxon>
        <taxon>Eimeriorina</taxon>
        <taxon>Eimeriidae</taxon>
        <taxon>Cyclospora</taxon>
    </lineage>
</organism>
<feature type="compositionally biased region" description="Basic residues" evidence="6">
    <location>
        <begin position="637"/>
        <end position="650"/>
    </location>
</feature>
<dbReference type="GO" id="GO:0051539">
    <property type="term" value="F:4 iron, 4 sulfur cluster binding"/>
    <property type="evidence" value="ECO:0007669"/>
    <property type="project" value="UniProtKB-KW"/>
</dbReference>
<evidence type="ECO:0000256" key="4">
    <source>
        <dbReference type="ARBA" id="ARBA00023004"/>
    </source>
</evidence>
<keyword evidence="1" id="KW-0004">4Fe-4S</keyword>
<dbReference type="PANTHER" id="PTHR11135">
    <property type="entry name" value="HISTONE ACETYLTRANSFERASE-RELATED"/>
    <property type="match status" value="1"/>
</dbReference>
<reference evidence="10" key="1">
    <citation type="submission" date="2025-08" db="UniProtKB">
        <authorList>
            <consortium name="RefSeq"/>
        </authorList>
    </citation>
    <scope>IDENTIFICATION</scope>
</reference>
<dbReference type="OrthoDB" id="10265243at2759"/>
<dbReference type="GO" id="GO:0033588">
    <property type="term" value="C:elongator holoenzyme complex"/>
    <property type="evidence" value="ECO:0007669"/>
    <property type="project" value="TreeGrafter"/>
</dbReference>
<dbReference type="InterPro" id="IPR016181">
    <property type="entry name" value="Acyl_CoA_acyltransferase"/>
</dbReference>
<keyword evidence="5" id="KW-0411">Iron-sulfur</keyword>
<evidence type="ECO:0000256" key="7">
    <source>
        <dbReference type="SAM" id="Phobius"/>
    </source>
</evidence>
<dbReference type="Proteomes" id="UP000515125">
    <property type="component" value="Unplaced"/>
</dbReference>
<name>A0A6P6RPX0_9EIME</name>
<dbReference type="Pfam" id="PF16199">
    <property type="entry name" value="Radical_SAM_C"/>
    <property type="match status" value="1"/>
</dbReference>
<evidence type="ECO:0000313" key="10">
    <source>
        <dbReference type="RefSeq" id="XP_026189871.1"/>
    </source>
</evidence>